<dbReference type="PATRIC" id="fig|1300344.3.peg.1288"/>
<dbReference type="AlphaFoldDB" id="A0A168F3F6"/>
<dbReference type="Proteomes" id="UP000076794">
    <property type="component" value="Chromosome"/>
</dbReference>
<proteinExistence type="predicted"/>
<organism evidence="2 3">
    <name type="scientific">Isoptericola dokdonensis DS-3</name>
    <dbReference type="NCBI Taxonomy" id="1300344"/>
    <lineage>
        <taxon>Bacteria</taxon>
        <taxon>Bacillati</taxon>
        <taxon>Actinomycetota</taxon>
        <taxon>Actinomycetes</taxon>
        <taxon>Micrococcales</taxon>
        <taxon>Promicromonosporaceae</taxon>
        <taxon>Isoptericola</taxon>
    </lineage>
</organism>
<name>A0A168F3F6_9MICO</name>
<keyword evidence="1" id="KW-1133">Transmembrane helix</keyword>
<reference evidence="2 3" key="1">
    <citation type="submission" date="2016-01" db="EMBL/GenBank/DDBJ databases">
        <title>Complete genome sequence of a soil Actinobacterium, Isoptericola dokdonensis DS-3.</title>
        <authorList>
            <person name="Kwon S.-K."/>
            <person name="Kim J.F."/>
        </authorList>
    </citation>
    <scope>NUCLEOTIDE SEQUENCE [LARGE SCALE GENOMIC DNA]</scope>
    <source>
        <strain evidence="2 3">DS-3</strain>
    </source>
</reference>
<keyword evidence="1" id="KW-0812">Transmembrane</keyword>
<dbReference type="EMBL" id="CP014209">
    <property type="protein sequence ID" value="ANC30847.1"/>
    <property type="molecule type" value="Genomic_DNA"/>
</dbReference>
<gene>
    <name evidence="2" type="ORF">I598_1287</name>
</gene>
<accession>A0A168F3F6</accession>
<evidence type="ECO:0000313" key="2">
    <source>
        <dbReference type="EMBL" id="ANC30847.1"/>
    </source>
</evidence>
<dbReference type="RefSeq" id="WP_157557169.1">
    <property type="nucleotide sequence ID" value="NZ_CP014209.1"/>
</dbReference>
<keyword evidence="3" id="KW-1185">Reference proteome</keyword>
<evidence type="ECO:0008006" key="4">
    <source>
        <dbReference type="Google" id="ProtNLM"/>
    </source>
</evidence>
<feature type="transmembrane region" description="Helical" evidence="1">
    <location>
        <begin position="12"/>
        <end position="36"/>
    </location>
</feature>
<dbReference type="KEGG" id="ido:I598_1287"/>
<evidence type="ECO:0000256" key="1">
    <source>
        <dbReference type="SAM" id="Phobius"/>
    </source>
</evidence>
<sequence length="105" mass="11072">MSSSRPERSTSGVYLIAAIGLSLVGYAGLIAGLVTLESNGTWAVVVGSVLLLGALVFYALATLRLVDLFEEHIFNGERTADAVEALLDADENASTPSAPRYRTMP</sequence>
<keyword evidence="1" id="KW-0472">Membrane</keyword>
<evidence type="ECO:0000313" key="3">
    <source>
        <dbReference type="Proteomes" id="UP000076794"/>
    </source>
</evidence>
<feature type="transmembrane region" description="Helical" evidence="1">
    <location>
        <begin position="42"/>
        <end position="61"/>
    </location>
</feature>
<protein>
    <recommendedName>
        <fullName evidence="4">YiaA/B two helix domain protein</fullName>
    </recommendedName>
</protein>